<sequence length="1408" mass="152351">MRLLPALLHLSQLSVLVWATHHGHHGHHHDRRQTSSYVSPALHASATVSASVPTESSEAAEMVARALEVLRVVNKLRLENVQYNSYEFKNSSGVQPSKESAAPLDYSESAVKALDNLQKRDGAQPANISSTYSYSIPPDLREAARIMAEASPPSPSTGNHDALAAQVRAKYGVKQNDTLIPTQALRRPNGLFEYAQFEPEYTGNSTDGSLGKRSLSAWWMATMQQRGANPYAPNGYKVWRNVMDYGAKGDGLTDDTAAINLAISDGNRCGASCGSSTIYPAVIYFPPGTYLVSSSVIQYYNTQLIGDPLELPTIMAASSFVGLGVITSNVYVGDQEEWYINTNNFLRSIRNFKLDITRTAQDAYVCAIHWQVAQGTSLENIYFYMSQDPATTQQGLYMENGSGGFMSDLTFVGGNFGAYLGNQQFTTSHMVFVNCKTALQIHWDWAWTMQDVVIESCTTGIVIIGGAGGPFSTGQGVGSFVLVDAVIANTPTGIITTLYSKNSTALLLQNVGFYNTQNAIFDDNVKQALVSGGDATILDSWGFGMVNDASGTRFVSGENLPVMNRTQSLVGSNVYNIKPNFFTRRRPQYHDLGSTQVLDVKALGAKGDGITDDTLALNSILARGANMSSIIFFPHGVYVIKNTLKIPKGSRILGQAWSQIMATGPQFEDIDHPSVAVQVGDPGDVGIVEIQDMLFTVSGPTAGAVLMEWNIHESTQGSAGLWDSHFRVGGAIGSNLQAVNCPKGTGTVKKDCIAASLMLHLTRSSSAYLENVWIWTADHDLDVVSQDQLDVYTARGVLVESQGPTWLYGTASEHSVLYQYQLHRAKDVLLGMIQTESPYFQPIPPAPEPFRIGLFATDPDFGNCTVGSPTCALSWAVRIVDSSSVFLLGAGIYSWFSDYSQSCLDTDNCQDRGFHIEESYDIWIYNLVTKAIKEMVSPSGDTPTYARDNKNGYMSSLLAWARGPKAIIGGRNFSGFHVWDLDADADALEGLPRSCRTALVEVIQCDRYVETFLRQAYRQSLHNDTLSASVCDSTCGRSLKGWFDNVASTCSGHNVSSSAPTKFGGQIWAGWNETCLQDPVTRQYCNDVIAEFDAVGTKALPHGQLCSFCFVERLEMMQRSPYSVYDEYFQADLQVVHEKCGLNGPTDMPPSLDAVPELDADPICVSGNTYTTTSAGETCDSIALKSNVSSAALFMANPAVSVVCGDIAVNLALCLPLPCETTYVLKANDTCTSIELANNYRLGDVRRYNSWVSWDCSNLHKSVELYGSVLCLGPQGGSYSSTAPIPRVTVSPVESTGYLQSIVPPPSNVTVANGTTLRCGKWHVAVDGDSCPSICIQESITVDLFLEVNPSLSSGGLNCTGSLVRGSAYCVGPNPGWKTPLPPPTALPLPDEGMSSSPIPSSSTRPSR</sequence>
<keyword evidence="5" id="KW-0843">Virulence</keyword>
<feature type="region of interest" description="Disordered" evidence="6">
    <location>
        <begin position="1380"/>
        <end position="1408"/>
    </location>
</feature>
<feature type="signal peptide" evidence="7">
    <location>
        <begin position="1"/>
        <end position="19"/>
    </location>
</feature>
<dbReference type="OrthoDB" id="1046782at2759"/>
<evidence type="ECO:0000256" key="1">
    <source>
        <dbReference type="ARBA" id="ARBA00004613"/>
    </source>
</evidence>
<reference evidence="9" key="1">
    <citation type="submission" date="2020-06" db="EMBL/GenBank/DDBJ databases">
        <title>Draft genome sequences of strains closely related to Aspergillus parafelis and Aspergillus hiratsukae.</title>
        <authorList>
            <person name="Dos Santos R.A.C."/>
            <person name="Rivero-Menendez O."/>
            <person name="Steenwyk J.L."/>
            <person name="Mead M.E."/>
            <person name="Goldman G.H."/>
            <person name="Alastruey-Izquierdo A."/>
            <person name="Rokas A."/>
        </authorList>
    </citation>
    <scope>NUCLEOTIDE SEQUENCE</scope>
    <source>
        <strain evidence="9">CNM-CM5623</strain>
    </source>
</reference>
<dbReference type="PANTHER" id="PTHR34997:SF16">
    <property type="entry name" value="LYSM DOMAIN-CONTAINING PROTEIN"/>
    <property type="match status" value="1"/>
</dbReference>
<dbReference type="FunFam" id="2.160.20.10:FF:000049">
    <property type="entry name" value="Putative exo-beta-1,3-glucanase"/>
    <property type="match status" value="1"/>
</dbReference>
<feature type="chain" id="PRO_5034571692" description="LysM domain-containing protein" evidence="7">
    <location>
        <begin position="20"/>
        <end position="1408"/>
    </location>
</feature>
<dbReference type="Pfam" id="PF12708">
    <property type="entry name" value="Pect-lyase_RHGA_epim"/>
    <property type="match status" value="2"/>
</dbReference>
<evidence type="ECO:0000313" key="9">
    <source>
        <dbReference type="EMBL" id="KAF7168838.1"/>
    </source>
</evidence>
<evidence type="ECO:0000313" key="10">
    <source>
        <dbReference type="Proteomes" id="UP000654922"/>
    </source>
</evidence>
<gene>
    <name evidence="9" type="ORF">CNMCM5623_001780</name>
</gene>
<name>A0A8H6UVR6_9EURO</name>
<evidence type="ECO:0000256" key="2">
    <source>
        <dbReference type="ARBA" id="ARBA00022525"/>
    </source>
</evidence>
<comment type="subcellular location">
    <subcellularLocation>
        <location evidence="1">Secreted</location>
    </subcellularLocation>
</comment>
<dbReference type="SUPFAM" id="SSF51126">
    <property type="entry name" value="Pectin lyase-like"/>
    <property type="match status" value="2"/>
</dbReference>
<dbReference type="InterPro" id="IPR052210">
    <property type="entry name" value="LysM1-like"/>
</dbReference>
<keyword evidence="4 7" id="KW-0732">Signal</keyword>
<dbReference type="InterPro" id="IPR012334">
    <property type="entry name" value="Pectin_lyas_fold"/>
</dbReference>
<evidence type="ECO:0000256" key="3">
    <source>
        <dbReference type="ARBA" id="ARBA00022669"/>
    </source>
</evidence>
<dbReference type="InterPro" id="IPR018392">
    <property type="entry name" value="LysM"/>
</dbReference>
<evidence type="ECO:0000256" key="7">
    <source>
        <dbReference type="SAM" id="SignalP"/>
    </source>
</evidence>
<evidence type="ECO:0000256" key="5">
    <source>
        <dbReference type="ARBA" id="ARBA00023026"/>
    </source>
</evidence>
<dbReference type="PANTHER" id="PTHR34997">
    <property type="entry name" value="AM15"/>
    <property type="match status" value="1"/>
</dbReference>
<dbReference type="InterPro" id="IPR011050">
    <property type="entry name" value="Pectin_lyase_fold/virulence"/>
</dbReference>
<organism evidence="9 10">
    <name type="scientific">Aspergillus felis</name>
    <dbReference type="NCBI Taxonomy" id="1287682"/>
    <lineage>
        <taxon>Eukaryota</taxon>
        <taxon>Fungi</taxon>
        <taxon>Dikarya</taxon>
        <taxon>Ascomycota</taxon>
        <taxon>Pezizomycotina</taxon>
        <taxon>Eurotiomycetes</taxon>
        <taxon>Eurotiomycetidae</taxon>
        <taxon>Eurotiales</taxon>
        <taxon>Aspergillaceae</taxon>
        <taxon>Aspergillus</taxon>
        <taxon>Aspergillus subgen. Fumigati</taxon>
    </lineage>
</organism>
<keyword evidence="3" id="KW-0147">Chitin-binding</keyword>
<comment type="caution">
    <text evidence="9">The sequence shown here is derived from an EMBL/GenBank/DDBJ whole genome shotgun (WGS) entry which is preliminary data.</text>
</comment>
<dbReference type="InterPro" id="IPR036779">
    <property type="entry name" value="LysM_dom_sf"/>
</dbReference>
<dbReference type="GO" id="GO:0005576">
    <property type="term" value="C:extracellular region"/>
    <property type="evidence" value="ECO:0007669"/>
    <property type="project" value="UniProtKB-SubCell"/>
</dbReference>
<evidence type="ECO:0000256" key="4">
    <source>
        <dbReference type="ARBA" id="ARBA00022729"/>
    </source>
</evidence>
<feature type="compositionally biased region" description="Low complexity" evidence="6">
    <location>
        <begin position="1395"/>
        <end position="1408"/>
    </location>
</feature>
<feature type="domain" description="LysM" evidence="8">
    <location>
        <begin position="1169"/>
        <end position="1215"/>
    </location>
</feature>
<dbReference type="EMBL" id="JACBAE010001255">
    <property type="protein sequence ID" value="KAF7168838.1"/>
    <property type="molecule type" value="Genomic_DNA"/>
</dbReference>
<dbReference type="GO" id="GO:0008061">
    <property type="term" value="F:chitin binding"/>
    <property type="evidence" value="ECO:0007669"/>
    <property type="project" value="UniProtKB-KW"/>
</dbReference>
<dbReference type="Gene3D" id="2.160.20.10">
    <property type="entry name" value="Single-stranded right-handed beta-helix, Pectin lyase-like"/>
    <property type="match status" value="2"/>
</dbReference>
<dbReference type="InterPro" id="IPR024535">
    <property type="entry name" value="RHGA/B-epi-like_pectate_lyase"/>
</dbReference>
<dbReference type="Proteomes" id="UP000654922">
    <property type="component" value="Unassembled WGS sequence"/>
</dbReference>
<protein>
    <recommendedName>
        <fullName evidence="8">LysM domain-containing protein</fullName>
    </recommendedName>
</protein>
<accession>A0A8H6UVR6</accession>
<dbReference type="Gene3D" id="3.10.350.10">
    <property type="entry name" value="LysM domain"/>
    <property type="match status" value="3"/>
</dbReference>
<keyword evidence="2" id="KW-0964">Secreted</keyword>
<feature type="domain" description="LysM" evidence="8">
    <location>
        <begin position="1321"/>
        <end position="1371"/>
    </location>
</feature>
<evidence type="ECO:0000259" key="8">
    <source>
        <dbReference type="PROSITE" id="PS51782"/>
    </source>
</evidence>
<proteinExistence type="predicted"/>
<dbReference type="CDD" id="cd23668">
    <property type="entry name" value="GH55_beta13glucanase-like"/>
    <property type="match status" value="1"/>
</dbReference>
<evidence type="ECO:0000256" key="6">
    <source>
        <dbReference type="SAM" id="MobiDB-lite"/>
    </source>
</evidence>
<dbReference type="PROSITE" id="PS51782">
    <property type="entry name" value="LYSM"/>
    <property type="match status" value="2"/>
</dbReference>